<dbReference type="GO" id="GO:0005886">
    <property type="term" value="C:plasma membrane"/>
    <property type="evidence" value="ECO:0007669"/>
    <property type="project" value="UniProtKB-SubCell"/>
</dbReference>
<evidence type="ECO:0000256" key="12">
    <source>
        <dbReference type="SAM" id="Phobius"/>
    </source>
</evidence>
<dbReference type="InterPro" id="IPR010559">
    <property type="entry name" value="Sig_transdc_His_kin_internal"/>
</dbReference>
<evidence type="ECO:0000256" key="3">
    <source>
        <dbReference type="ARBA" id="ARBA00022553"/>
    </source>
</evidence>
<dbReference type="OrthoDB" id="9776552at2"/>
<dbReference type="SUPFAM" id="SSF55874">
    <property type="entry name" value="ATPase domain of HSP90 chaperone/DNA topoisomerase II/histidine kinase"/>
    <property type="match status" value="1"/>
</dbReference>
<dbReference type="SMART" id="SM00387">
    <property type="entry name" value="HATPase_c"/>
    <property type="match status" value="1"/>
</dbReference>
<keyword evidence="4" id="KW-0808">Transferase</keyword>
<proteinExistence type="predicted"/>
<comment type="caution">
    <text evidence="14">The sequence shown here is derived from an EMBL/GenBank/DDBJ whole genome shotgun (WGS) entry which is preliminary data.</text>
</comment>
<dbReference type="Proteomes" id="UP000244161">
    <property type="component" value="Unassembled WGS sequence"/>
</dbReference>
<evidence type="ECO:0000256" key="11">
    <source>
        <dbReference type="ARBA" id="ARBA00023136"/>
    </source>
</evidence>
<dbReference type="GO" id="GO:0005524">
    <property type="term" value="F:ATP binding"/>
    <property type="evidence" value="ECO:0007669"/>
    <property type="project" value="UniProtKB-KW"/>
</dbReference>
<reference evidence="14 15" key="1">
    <citation type="submission" date="2018-04" db="EMBL/GenBank/DDBJ databases">
        <title>Genomic Encyclopedia of Archaeal and Bacterial Type Strains, Phase II (KMG-II): from individual species to whole genera.</title>
        <authorList>
            <person name="Goeker M."/>
        </authorList>
    </citation>
    <scope>NUCLEOTIDE SEQUENCE [LARGE SCALE GENOMIC DNA]</scope>
    <source>
        <strain evidence="14 15">DSM 18806</strain>
    </source>
</reference>
<dbReference type="Pfam" id="PF06580">
    <property type="entry name" value="His_kinase"/>
    <property type="match status" value="1"/>
</dbReference>
<evidence type="ECO:0000256" key="10">
    <source>
        <dbReference type="ARBA" id="ARBA00023012"/>
    </source>
</evidence>
<evidence type="ECO:0000256" key="2">
    <source>
        <dbReference type="ARBA" id="ARBA00022475"/>
    </source>
</evidence>
<keyword evidence="6" id="KW-0547">Nucleotide-binding</keyword>
<keyword evidence="15" id="KW-1185">Reference proteome</keyword>
<keyword evidence="7 14" id="KW-0418">Kinase</keyword>
<dbReference type="PANTHER" id="PTHR34220:SF11">
    <property type="entry name" value="SENSOR PROTEIN KINASE HPTS"/>
    <property type="match status" value="1"/>
</dbReference>
<evidence type="ECO:0000256" key="8">
    <source>
        <dbReference type="ARBA" id="ARBA00022840"/>
    </source>
</evidence>
<dbReference type="InterPro" id="IPR003594">
    <property type="entry name" value="HATPase_dom"/>
</dbReference>
<dbReference type="Gene3D" id="3.30.565.10">
    <property type="entry name" value="Histidine kinase-like ATPase, C-terminal domain"/>
    <property type="match status" value="1"/>
</dbReference>
<protein>
    <submittedName>
        <fullName evidence="14">Two-component system sensor histidine kinase YesM</fullName>
    </submittedName>
</protein>
<evidence type="ECO:0000256" key="5">
    <source>
        <dbReference type="ARBA" id="ARBA00022692"/>
    </source>
</evidence>
<gene>
    <name evidence="14" type="ORF">C8U37_11076</name>
</gene>
<keyword evidence="8" id="KW-0067">ATP-binding</keyword>
<dbReference type="InterPro" id="IPR036890">
    <property type="entry name" value="HATPase_C_sf"/>
</dbReference>
<keyword evidence="3" id="KW-0597">Phosphoprotein</keyword>
<dbReference type="RefSeq" id="WP_108032792.1">
    <property type="nucleotide sequence ID" value="NZ_QAOM01000010.1"/>
</dbReference>
<evidence type="ECO:0000313" key="15">
    <source>
        <dbReference type="Proteomes" id="UP000244161"/>
    </source>
</evidence>
<accession>A0A2T5IK13</accession>
<feature type="transmembrane region" description="Helical" evidence="12">
    <location>
        <begin position="7"/>
        <end position="33"/>
    </location>
</feature>
<keyword evidence="2" id="KW-1003">Cell membrane</keyword>
<dbReference type="Pfam" id="PF02518">
    <property type="entry name" value="HATPase_c"/>
    <property type="match status" value="1"/>
</dbReference>
<dbReference type="EMBL" id="QAOM01000010">
    <property type="protein sequence ID" value="PTQ84159.1"/>
    <property type="molecule type" value="Genomic_DNA"/>
</dbReference>
<comment type="subcellular location">
    <subcellularLocation>
        <location evidence="1">Cell membrane</location>
        <topology evidence="1">Multi-pass membrane protein</topology>
    </subcellularLocation>
</comment>
<name>A0A2T5IK13_9LACT</name>
<dbReference type="GO" id="GO:0000155">
    <property type="term" value="F:phosphorelay sensor kinase activity"/>
    <property type="evidence" value="ECO:0007669"/>
    <property type="project" value="InterPro"/>
</dbReference>
<organism evidence="14 15">
    <name type="scientific">Trichococcus patagoniensis</name>
    <dbReference type="NCBI Taxonomy" id="382641"/>
    <lineage>
        <taxon>Bacteria</taxon>
        <taxon>Bacillati</taxon>
        <taxon>Bacillota</taxon>
        <taxon>Bacilli</taxon>
        <taxon>Lactobacillales</taxon>
        <taxon>Carnobacteriaceae</taxon>
        <taxon>Trichococcus</taxon>
    </lineage>
</organism>
<keyword evidence="11 12" id="KW-0472">Membrane</keyword>
<dbReference type="CDD" id="cd18773">
    <property type="entry name" value="PDC1_HK_sensor"/>
    <property type="match status" value="1"/>
</dbReference>
<dbReference type="Gene3D" id="6.10.340.10">
    <property type="match status" value="1"/>
</dbReference>
<evidence type="ECO:0000256" key="4">
    <source>
        <dbReference type="ARBA" id="ARBA00022679"/>
    </source>
</evidence>
<dbReference type="PANTHER" id="PTHR34220">
    <property type="entry name" value="SENSOR HISTIDINE KINASE YPDA"/>
    <property type="match status" value="1"/>
</dbReference>
<feature type="domain" description="Histidine kinase" evidence="13">
    <location>
        <begin position="465"/>
        <end position="574"/>
    </location>
</feature>
<dbReference type="PROSITE" id="PS50109">
    <property type="entry name" value="HIS_KIN"/>
    <property type="match status" value="1"/>
</dbReference>
<dbReference type="InterPro" id="IPR050640">
    <property type="entry name" value="Bact_2-comp_sensor_kinase"/>
</dbReference>
<sequence>MQINKQLRLAIFVIATASLMVVTLLSFGMYYHFSSQDLEANTKNSLNRSASIVEEKINDIDILTEKVQFFSKSSYDLMTDLRKYADEEAYTPENLFYSSEEIEGIFRTVIYRMDYINFMAIILPNGEIISYSNTQKDFSYGYDPLASEWYRETLEAKGNLNISVAEEDPAIINAGADPTLFFSRTIYDFYSKELLGTLVVNCEPKFFDFISQNFPDKVIGFELKETKNNTVLYTAASDKLIADTSQLETTINLNRQPILLAVTIDNSEYAELFKSLLRNLFIILVLLVIAIYLTSTRFSNLFTTPIVNLSSLMRKKQTTNYHFRANKYENRSDEIGILYQEYRNMLETLDAFLIDKLNSEQSLLKSELNVYKNQIDSHFLYNTLESINSLAEIEEIDEISVMTLSLSNMFRYASNGFINEATVAEELQNVEDFLHIQEIRYQHAIDYRNNITSEQILAATVPKIILQPLVENAIYHGMNKGGFDGEIRVSAAIIEDDLYLYVSDNGIGMSEQNLYKLRAELLQASTLVREKTAHIGLINIEARIKNFSGTDYGITIFSHIEKGTTVVIHLPIQEAVN</sequence>
<evidence type="ECO:0000256" key="9">
    <source>
        <dbReference type="ARBA" id="ARBA00022989"/>
    </source>
</evidence>
<keyword evidence="10" id="KW-0902">Two-component regulatory system</keyword>
<evidence type="ECO:0000259" key="13">
    <source>
        <dbReference type="PROSITE" id="PS50109"/>
    </source>
</evidence>
<keyword evidence="9 12" id="KW-1133">Transmembrane helix</keyword>
<evidence type="ECO:0000256" key="7">
    <source>
        <dbReference type="ARBA" id="ARBA00022777"/>
    </source>
</evidence>
<keyword evidence="5 12" id="KW-0812">Transmembrane</keyword>
<evidence type="ECO:0000256" key="1">
    <source>
        <dbReference type="ARBA" id="ARBA00004651"/>
    </source>
</evidence>
<dbReference type="AlphaFoldDB" id="A0A2T5IK13"/>
<evidence type="ECO:0000256" key="6">
    <source>
        <dbReference type="ARBA" id="ARBA00022741"/>
    </source>
</evidence>
<evidence type="ECO:0000313" key="14">
    <source>
        <dbReference type="EMBL" id="PTQ84159.1"/>
    </source>
</evidence>
<dbReference type="InterPro" id="IPR005467">
    <property type="entry name" value="His_kinase_dom"/>
</dbReference>